<organism evidence="1 2">
    <name type="scientific">Octopus vulgaris</name>
    <name type="common">Common octopus</name>
    <dbReference type="NCBI Taxonomy" id="6645"/>
    <lineage>
        <taxon>Eukaryota</taxon>
        <taxon>Metazoa</taxon>
        <taxon>Spiralia</taxon>
        <taxon>Lophotrochozoa</taxon>
        <taxon>Mollusca</taxon>
        <taxon>Cephalopoda</taxon>
        <taxon>Coleoidea</taxon>
        <taxon>Octopodiformes</taxon>
        <taxon>Octopoda</taxon>
        <taxon>Incirrata</taxon>
        <taxon>Octopodidae</taxon>
        <taxon>Octopus</taxon>
    </lineage>
</organism>
<dbReference type="EMBL" id="OX597819">
    <property type="protein sequence ID" value="CAI9724592.1"/>
    <property type="molecule type" value="Genomic_DNA"/>
</dbReference>
<proteinExistence type="predicted"/>
<evidence type="ECO:0000313" key="2">
    <source>
        <dbReference type="Proteomes" id="UP001162480"/>
    </source>
</evidence>
<dbReference type="Proteomes" id="UP001162480">
    <property type="component" value="Chromosome 6"/>
</dbReference>
<sequence length="92" mass="10683">MLPKQVQFFDSQLAFQYFVSSIKNTQAASDGIHLDTENRIYQSWPAVTSTSEQDTKGMEIKVNIQMMKGYWFPTQVKSFHKQYVTELFCTTS</sequence>
<evidence type="ECO:0000313" key="1">
    <source>
        <dbReference type="EMBL" id="CAI9724592.1"/>
    </source>
</evidence>
<gene>
    <name evidence="1" type="ORF">OCTVUL_1B029886</name>
</gene>
<reference evidence="1" key="1">
    <citation type="submission" date="2023-08" db="EMBL/GenBank/DDBJ databases">
        <authorList>
            <person name="Alioto T."/>
            <person name="Alioto T."/>
            <person name="Gomez Garrido J."/>
        </authorList>
    </citation>
    <scope>NUCLEOTIDE SEQUENCE</scope>
</reference>
<name>A0AA36B0Z9_OCTVU</name>
<protein>
    <submittedName>
        <fullName evidence="1">Uncharacterized protein</fullName>
    </submittedName>
</protein>
<accession>A0AA36B0Z9</accession>
<keyword evidence="2" id="KW-1185">Reference proteome</keyword>
<dbReference type="AlphaFoldDB" id="A0AA36B0Z9"/>